<name>A0ABW3F3L1_9PROT</name>
<proteinExistence type="predicted"/>
<dbReference type="InterPro" id="IPR053892">
    <property type="entry name" value="MoaF-like"/>
</dbReference>
<gene>
    <name evidence="2" type="ORF">ACFQ1Z_01635</name>
</gene>
<dbReference type="InterPro" id="IPR012674">
    <property type="entry name" value="Calycin"/>
</dbReference>
<dbReference type="RefSeq" id="WP_379054986.1">
    <property type="nucleotide sequence ID" value="NZ_JBHTKB010000001.1"/>
</dbReference>
<organism evidence="2 3">
    <name type="scientific">Methylophilus luteus</name>
    <dbReference type="NCBI Taxonomy" id="640108"/>
    <lineage>
        <taxon>Bacteria</taxon>
        <taxon>Pseudomonadati</taxon>
        <taxon>Pseudomonadota</taxon>
        <taxon>Betaproteobacteria</taxon>
        <taxon>Nitrosomonadales</taxon>
        <taxon>Methylophilaceae</taxon>
        <taxon>Methylophilus</taxon>
    </lineage>
</organism>
<accession>A0ABW3F3L1</accession>
<reference evidence="3" key="1">
    <citation type="journal article" date="2019" name="Int. J. Syst. Evol. Microbiol.">
        <title>The Global Catalogue of Microorganisms (GCM) 10K type strain sequencing project: providing services to taxonomists for standard genome sequencing and annotation.</title>
        <authorList>
            <consortium name="The Broad Institute Genomics Platform"/>
            <consortium name="The Broad Institute Genome Sequencing Center for Infectious Disease"/>
            <person name="Wu L."/>
            <person name="Ma J."/>
        </authorList>
    </citation>
    <scope>NUCLEOTIDE SEQUENCE [LARGE SCALE GENOMIC DNA]</scope>
    <source>
        <strain evidence="3">CCUG 58412</strain>
    </source>
</reference>
<evidence type="ECO:0000313" key="2">
    <source>
        <dbReference type="EMBL" id="MFD0912238.1"/>
    </source>
</evidence>
<feature type="domain" description="MoaF-like" evidence="1">
    <location>
        <begin position="22"/>
        <end position="111"/>
    </location>
</feature>
<keyword evidence="3" id="KW-1185">Reference proteome</keyword>
<comment type="caution">
    <text evidence="2">The sequence shown here is derived from an EMBL/GenBank/DDBJ whole genome shotgun (WGS) entry which is preliminary data.</text>
</comment>
<evidence type="ECO:0000259" key="1">
    <source>
        <dbReference type="Pfam" id="PF22036"/>
    </source>
</evidence>
<dbReference type="Proteomes" id="UP001597128">
    <property type="component" value="Unassembled WGS sequence"/>
</dbReference>
<dbReference type="Pfam" id="PF22036">
    <property type="entry name" value="MoaF_like"/>
    <property type="match status" value="1"/>
</dbReference>
<dbReference type="EMBL" id="JBHTKB010000001">
    <property type="protein sequence ID" value="MFD0912238.1"/>
    <property type="molecule type" value="Genomic_DNA"/>
</dbReference>
<sequence length="115" mass="12828">MLGFFISTFAGSVLAKEAYTGRFLFKYDGGSVYRVVVNDANSLAWQCIQGAEKGASGVEKPERFKVAEQIYFVSWTEKTGIQVSQVINLNSLKVYSTIIDGKQRYVLTGDIVREK</sequence>
<dbReference type="SUPFAM" id="SSF50814">
    <property type="entry name" value="Lipocalins"/>
    <property type="match status" value="1"/>
</dbReference>
<evidence type="ECO:0000313" key="3">
    <source>
        <dbReference type="Proteomes" id="UP001597128"/>
    </source>
</evidence>
<protein>
    <submittedName>
        <fullName evidence="2">Phenolic acid decarboxylase</fullName>
    </submittedName>
</protein>
<dbReference type="Gene3D" id="2.40.128.20">
    <property type="match status" value="1"/>
</dbReference>